<dbReference type="RefSeq" id="WP_319984902.1">
    <property type="nucleotide sequence ID" value="NZ_JAXAVV010000007.1"/>
</dbReference>
<comment type="caution">
    <text evidence="3">The sequence shown here is derived from an EMBL/GenBank/DDBJ whole genome shotgun (WGS) entry which is preliminary data.</text>
</comment>
<dbReference type="InterPro" id="IPR042099">
    <property type="entry name" value="ANL_N_sf"/>
</dbReference>
<dbReference type="PANTHER" id="PTHR22754:SF32">
    <property type="entry name" value="DISCO-INTERACTING PROTEIN 2"/>
    <property type="match status" value="1"/>
</dbReference>
<dbReference type="Proteomes" id="UP001271792">
    <property type="component" value="Unassembled WGS sequence"/>
</dbReference>
<accession>A0ABU4TSX3</accession>
<proteinExistence type="inferred from homology"/>
<dbReference type="EMBL" id="JAXAVV010000007">
    <property type="protein sequence ID" value="MDX8050926.1"/>
    <property type="molecule type" value="Genomic_DNA"/>
</dbReference>
<reference evidence="3 4" key="2">
    <citation type="submission" date="2023-11" db="EMBL/GenBank/DDBJ databases">
        <authorList>
            <person name="Lara A.C."/>
            <person name="Chronakova A."/>
        </authorList>
    </citation>
    <scope>NUCLEOTIDE SEQUENCE [LARGE SCALE GENOMIC DNA]</scope>
    <source>
        <strain evidence="3 4">BCCO 10_0798</strain>
    </source>
</reference>
<evidence type="ECO:0000313" key="4">
    <source>
        <dbReference type="Proteomes" id="UP001271792"/>
    </source>
</evidence>
<dbReference type="Gene3D" id="3.40.50.12780">
    <property type="entry name" value="N-terminal domain of ligase-like"/>
    <property type="match status" value="1"/>
</dbReference>
<dbReference type="PANTHER" id="PTHR22754">
    <property type="entry name" value="DISCO-INTERACTING PROTEIN 2 DIP2 -RELATED"/>
    <property type="match status" value="1"/>
</dbReference>
<comment type="similarity">
    <text evidence="1">Belongs to the ATP-dependent AMP-binding enzyme family.</text>
</comment>
<dbReference type="Pfam" id="PF00501">
    <property type="entry name" value="AMP-binding"/>
    <property type="match status" value="1"/>
</dbReference>
<protein>
    <submittedName>
        <fullName evidence="3">AMP-binding protein</fullName>
    </submittedName>
</protein>
<organism evidence="3 4">
    <name type="scientific">Lentzea kristufekii</name>
    <dbReference type="NCBI Taxonomy" id="3095430"/>
    <lineage>
        <taxon>Bacteria</taxon>
        <taxon>Bacillati</taxon>
        <taxon>Actinomycetota</taxon>
        <taxon>Actinomycetes</taxon>
        <taxon>Pseudonocardiales</taxon>
        <taxon>Pseudonocardiaceae</taxon>
        <taxon>Lentzea</taxon>
    </lineage>
</organism>
<reference evidence="3 4" key="1">
    <citation type="submission" date="2023-11" db="EMBL/GenBank/DDBJ databases">
        <title>Lentzea sokolovensis, sp. nov., Lentzea kristufkii, sp. nov., and Lentzea miocenensis, sp. nov., rare actinobacteria from Sokolov Coal Basin, Miocene lacustrine sediment, Czech Republic.</title>
        <authorList>
            <person name="Lara A."/>
            <person name="Kotroba L."/>
            <person name="Nouioui I."/>
            <person name="Neumann-Schaal M."/>
            <person name="Mast Y."/>
            <person name="Chronakova A."/>
        </authorList>
    </citation>
    <scope>NUCLEOTIDE SEQUENCE [LARGE SCALE GENOMIC DNA]</scope>
    <source>
        <strain evidence="3 4">BCCO 10_0798</strain>
    </source>
</reference>
<evidence type="ECO:0000259" key="2">
    <source>
        <dbReference type="Pfam" id="PF00501"/>
    </source>
</evidence>
<keyword evidence="4" id="KW-1185">Reference proteome</keyword>
<dbReference type="InterPro" id="IPR045851">
    <property type="entry name" value="AMP-bd_C_sf"/>
</dbReference>
<dbReference type="SUPFAM" id="SSF56801">
    <property type="entry name" value="Acetyl-CoA synthetase-like"/>
    <property type="match status" value="1"/>
</dbReference>
<evidence type="ECO:0000313" key="3">
    <source>
        <dbReference type="EMBL" id="MDX8050926.1"/>
    </source>
</evidence>
<evidence type="ECO:0000256" key="1">
    <source>
        <dbReference type="ARBA" id="ARBA00006432"/>
    </source>
</evidence>
<dbReference type="Gene3D" id="3.30.300.30">
    <property type="match status" value="1"/>
</dbReference>
<sequence length="537" mass="57289">MGEATLHDALRAAPPAVVTFPADHEEITLADLFSQAEGVAVALAGAGVRHGDRVGVLCANDADFFRTLFALSMLGACACPLPLPTTGRDGYAARIRGVVTAAGIGLVVVSSRLARMRSLLAAAFADTVQVTTGELRGDGRFTPVPVSPGDDLIVQFTSGSTAAPKGVRLSHANVLACLTAIVHGMRLGTPGDHAGNWLPLYHDMGLFGSLAALSSGVPLTVWPPSAFVKDPAGWLRELETRKVTACALPNFAYDYLLRAVDETEVATYDLSRWRVSFNGAEPIAVDTVETFLRHFAPAGFRPATMMPVYGLAEATLAVTFPPLGRPVRADWVDRVQLSEHRRAVPVERSSPSARGVVAVGSPVLGMEVRIAGPGTGEPVGEREVGEVQIRGASVTTGYLRADEQPFTADGWLRTGDLGYLAGGELHVTGRLKELIILRGENFYPEDVEAAVRTDPGVHRRRCVAFVDDVGDGEHMTLVAETTLTDPADRDRLTTRLRRRVAGLTGLDDLRVVLVVPQSIPRTSSGKLQRLASRGRFS</sequence>
<name>A0ABU4TSX3_9PSEU</name>
<dbReference type="InterPro" id="IPR000873">
    <property type="entry name" value="AMP-dep_synth/lig_dom"/>
</dbReference>
<feature type="domain" description="AMP-dependent synthetase/ligase" evidence="2">
    <location>
        <begin position="16"/>
        <end position="399"/>
    </location>
</feature>
<gene>
    <name evidence="3" type="ORF">SK571_16170</name>
</gene>